<feature type="compositionally biased region" description="Polar residues" evidence="3">
    <location>
        <begin position="406"/>
        <end position="416"/>
    </location>
</feature>
<feature type="domain" description="Beta/gamma crystallin 'Greek key'" evidence="4">
    <location>
        <begin position="1612"/>
        <end position="1664"/>
    </location>
</feature>
<evidence type="ECO:0000313" key="5">
    <source>
        <dbReference type="Proteomes" id="UP001652622"/>
    </source>
</evidence>
<feature type="compositionally biased region" description="Low complexity" evidence="3">
    <location>
        <begin position="713"/>
        <end position="724"/>
    </location>
</feature>
<evidence type="ECO:0000256" key="3">
    <source>
        <dbReference type="SAM" id="MobiDB-lite"/>
    </source>
</evidence>
<feature type="compositionally biased region" description="Polar residues" evidence="3">
    <location>
        <begin position="1082"/>
        <end position="1098"/>
    </location>
</feature>
<feature type="compositionally biased region" description="Basic and acidic residues" evidence="3">
    <location>
        <begin position="1217"/>
        <end position="1229"/>
    </location>
</feature>
<dbReference type="PROSITE" id="PS50915">
    <property type="entry name" value="CRYSTALLIN_BETA_GAMMA"/>
    <property type="match status" value="8"/>
</dbReference>
<dbReference type="SUPFAM" id="SSF49695">
    <property type="entry name" value="gamma-Crystallin-like"/>
    <property type="match status" value="3"/>
</dbReference>
<feature type="compositionally biased region" description="Polar residues" evidence="3">
    <location>
        <begin position="632"/>
        <end position="644"/>
    </location>
</feature>
<dbReference type="Pfam" id="PF00652">
    <property type="entry name" value="Ricin_B_lectin"/>
    <property type="match status" value="1"/>
</dbReference>
<gene>
    <name evidence="6" type="primary">CRYBG2</name>
</gene>
<feature type="region of interest" description="Disordered" evidence="3">
    <location>
        <begin position="1349"/>
        <end position="1409"/>
    </location>
</feature>
<feature type="compositionally biased region" description="Pro residues" evidence="3">
    <location>
        <begin position="612"/>
        <end position="622"/>
    </location>
</feature>
<dbReference type="KEGG" id="pgut:117663402"/>
<feature type="region of interest" description="Disordered" evidence="3">
    <location>
        <begin position="1482"/>
        <end position="1511"/>
    </location>
</feature>
<dbReference type="SMART" id="SM00247">
    <property type="entry name" value="XTALbg"/>
    <property type="match status" value="6"/>
</dbReference>
<feature type="region of interest" description="Disordered" evidence="3">
    <location>
        <begin position="1246"/>
        <end position="1265"/>
    </location>
</feature>
<feature type="domain" description="Beta/gamma crystallin 'Greek key'" evidence="4">
    <location>
        <begin position="1901"/>
        <end position="1943"/>
    </location>
</feature>
<keyword evidence="5" id="KW-1185">Reference proteome</keyword>
<feature type="region of interest" description="Disordered" evidence="3">
    <location>
        <begin position="1"/>
        <end position="54"/>
    </location>
</feature>
<reference evidence="6" key="1">
    <citation type="submission" date="2025-08" db="UniProtKB">
        <authorList>
            <consortium name="RefSeq"/>
        </authorList>
    </citation>
    <scope>IDENTIFICATION</scope>
    <source>
        <tissue evidence="6">Blood</tissue>
    </source>
</reference>
<evidence type="ECO:0000256" key="1">
    <source>
        <dbReference type="ARBA" id="ARBA00009646"/>
    </source>
</evidence>
<feature type="region of interest" description="Disordered" evidence="3">
    <location>
        <begin position="691"/>
        <end position="787"/>
    </location>
</feature>
<dbReference type="Gene3D" id="2.60.20.10">
    <property type="entry name" value="Crystallins"/>
    <property type="match status" value="6"/>
</dbReference>
<feature type="compositionally biased region" description="Basic and acidic residues" evidence="3">
    <location>
        <begin position="1116"/>
        <end position="1128"/>
    </location>
</feature>
<dbReference type="PROSITE" id="PS50231">
    <property type="entry name" value="RICIN_B_LECTIN"/>
    <property type="match status" value="1"/>
</dbReference>
<feature type="compositionally biased region" description="Low complexity" evidence="3">
    <location>
        <begin position="1385"/>
        <end position="1397"/>
    </location>
</feature>
<feature type="region of interest" description="Disordered" evidence="3">
    <location>
        <begin position="1300"/>
        <end position="1319"/>
    </location>
</feature>
<feature type="region of interest" description="Disordered" evidence="3">
    <location>
        <begin position="1080"/>
        <end position="1165"/>
    </location>
</feature>
<dbReference type="InterPro" id="IPR001064">
    <property type="entry name" value="Beta/gamma_crystallin"/>
</dbReference>
<feature type="compositionally biased region" description="Polar residues" evidence="3">
    <location>
        <begin position="845"/>
        <end position="856"/>
    </location>
</feature>
<feature type="compositionally biased region" description="Low complexity" evidence="3">
    <location>
        <begin position="518"/>
        <end position="531"/>
    </location>
</feature>
<name>A0A6P9BNE6_PANGU</name>
<dbReference type="PRINTS" id="PR01367">
    <property type="entry name" value="BGCRYSTALLIN"/>
</dbReference>
<feature type="compositionally biased region" description="Basic and acidic residues" evidence="3">
    <location>
        <begin position="647"/>
        <end position="657"/>
    </location>
</feature>
<dbReference type="InterPro" id="IPR011024">
    <property type="entry name" value="G_crystallin-like"/>
</dbReference>
<dbReference type="PANTHER" id="PTHR11818:SF50">
    <property type="entry name" value="BETA_GAMMA CRYSTALLIN DOMAIN-CONTAINING PROTEIN 2"/>
    <property type="match status" value="1"/>
</dbReference>
<feature type="compositionally biased region" description="Acidic residues" evidence="3">
    <location>
        <begin position="1363"/>
        <end position="1373"/>
    </location>
</feature>
<dbReference type="PANTHER" id="PTHR11818">
    <property type="entry name" value="BETA/GAMMA CRYSTALLIN"/>
    <property type="match status" value="1"/>
</dbReference>
<protein>
    <submittedName>
        <fullName evidence="6">Beta/gamma crystallin domain-containing protein 2 isoform X1</fullName>
    </submittedName>
</protein>
<evidence type="ECO:0000259" key="4">
    <source>
        <dbReference type="PROSITE" id="PS50915"/>
    </source>
</evidence>
<proteinExistence type="inferred from homology"/>
<dbReference type="SUPFAM" id="SSF50370">
    <property type="entry name" value="Ricin B-like lectins"/>
    <property type="match status" value="1"/>
</dbReference>
<feature type="compositionally biased region" description="Basic and acidic residues" evidence="3">
    <location>
        <begin position="577"/>
        <end position="587"/>
    </location>
</feature>
<feature type="domain" description="Beta/gamma crystallin 'Greek key'" evidence="4">
    <location>
        <begin position="1765"/>
        <end position="1810"/>
    </location>
</feature>
<evidence type="ECO:0000256" key="2">
    <source>
        <dbReference type="ARBA" id="ARBA00022737"/>
    </source>
</evidence>
<organism evidence="5 6">
    <name type="scientific">Pantherophis guttatus</name>
    <name type="common">Corn snake</name>
    <name type="synonym">Elaphe guttata</name>
    <dbReference type="NCBI Taxonomy" id="94885"/>
    <lineage>
        <taxon>Eukaryota</taxon>
        <taxon>Metazoa</taxon>
        <taxon>Chordata</taxon>
        <taxon>Craniata</taxon>
        <taxon>Vertebrata</taxon>
        <taxon>Euteleostomi</taxon>
        <taxon>Lepidosauria</taxon>
        <taxon>Squamata</taxon>
        <taxon>Bifurcata</taxon>
        <taxon>Unidentata</taxon>
        <taxon>Episquamata</taxon>
        <taxon>Toxicofera</taxon>
        <taxon>Serpentes</taxon>
        <taxon>Colubroidea</taxon>
        <taxon>Colubridae</taxon>
        <taxon>Colubrinae</taxon>
        <taxon>Pantherophis</taxon>
    </lineage>
</organism>
<feature type="region of interest" description="Disordered" evidence="3">
    <location>
        <begin position="354"/>
        <end position="672"/>
    </location>
</feature>
<dbReference type="Proteomes" id="UP001652622">
    <property type="component" value="Unplaced"/>
</dbReference>
<dbReference type="Pfam" id="PF00030">
    <property type="entry name" value="Crystall"/>
    <property type="match status" value="6"/>
</dbReference>
<feature type="compositionally biased region" description="Basic and acidic residues" evidence="3">
    <location>
        <begin position="599"/>
        <end position="611"/>
    </location>
</feature>
<dbReference type="Gene3D" id="2.80.10.50">
    <property type="match status" value="1"/>
</dbReference>
<feature type="region of interest" description="Disordered" evidence="3">
    <location>
        <begin position="835"/>
        <end position="875"/>
    </location>
</feature>
<accession>A0A6P9BNE6</accession>
<feature type="region of interest" description="Disordered" evidence="3">
    <location>
        <begin position="112"/>
        <end position="134"/>
    </location>
</feature>
<feature type="compositionally biased region" description="Basic and acidic residues" evidence="3">
    <location>
        <begin position="1"/>
        <end position="24"/>
    </location>
</feature>
<dbReference type="GeneID" id="117663402"/>
<comment type="similarity">
    <text evidence="1">Belongs to the beta/gamma-crystallin family.</text>
</comment>
<feature type="domain" description="Beta/gamma crystallin 'Greek key'" evidence="4">
    <location>
        <begin position="1811"/>
        <end position="1853"/>
    </location>
</feature>
<feature type="domain" description="Beta/gamma crystallin 'Greek key'" evidence="4">
    <location>
        <begin position="1711"/>
        <end position="1753"/>
    </location>
</feature>
<feature type="compositionally biased region" description="Polar residues" evidence="3">
    <location>
        <begin position="1246"/>
        <end position="1257"/>
    </location>
</feature>
<feature type="compositionally biased region" description="Basic and acidic residues" evidence="3">
    <location>
        <begin position="1482"/>
        <end position="1493"/>
    </location>
</feature>
<feature type="domain" description="Beta/gamma crystallin 'Greek key'" evidence="4">
    <location>
        <begin position="1954"/>
        <end position="1991"/>
    </location>
</feature>
<feature type="compositionally biased region" description="Polar residues" evidence="3">
    <location>
        <begin position="1132"/>
        <end position="1150"/>
    </location>
</feature>
<evidence type="ECO:0000313" key="6">
    <source>
        <dbReference type="RefSeq" id="XP_034269430.2"/>
    </source>
</evidence>
<feature type="domain" description="Beta/gamma crystallin 'Greek key'" evidence="4">
    <location>
        <begin position="1992"/>
        <end position="2035"/>
    </location>
</feature>
<dbReference type="InterPro" id="IPR050252">
    <property type="entry name" value="Beta/Gamma-Crystallin"/>
</dbReference>
<feature type="domain" description="Beta/gamma crystallin 'Greek key'" evidence="4">
    <location>
        <begin position="2082"/>
        <end position="2123"/>
    </location>
</feature>
<dbReference type="InParanoid" id="A0A6P9BNE6"/>
<feature type="region of interest" description="Disordered" evidence="3">
    <location>
        <begin position="1209"/>
        <end position="1229"/>
    </location>
</feature>
<feature type="compositionally biased region" description="Polar residues" evidence="3">
    <location>
        <begin position="1499"/>
        <end position="1510"/>
    </location>
</feature>
<dbReference type="InterPro" id="IPR035992">
    <property type="entry name" value="Ricin_B-like_lectins"/>
</dbReference>
<sequence length="2259" mass="248021">MDKGRKEDGKQKIIEGAREKDVRSARGKRVAADSSAFKKRQKSTSKTRSLSSSEPSLWKNSLFNKFRNFAWHKRRSSHYELSNCVDYAACDPWSLGRLQRPAVGSCVDMKSRPDVCPQPQGSGKEKFPSQPSEMDSVWSDLVPSTSLDALHFWVDKSFSISHSSLDCPTASKIEEEETSEAPKSFSENILEVHLKSETSLLSIRNSEFSDSTGPRKSGHFGKGTRLKSVMAGPHVQWPPGAAEDAKTTPTKNPSIIRYEIMITMTKSEEEAVEAKPTAGCGEQSSPCHSSGKAALSLGVAELEKTEGQRHQKPARPASRLSACKEFQNCNRLHGVETCQVCSLIATPATKSLAVPRGLESSPREGAQRNGADPGHSQNGTSVEGKGNIALETSANSKTRGAPWEGSQEQLQPQSGADTEKDLPCPNSSMEKIAGKARSHPSKPGGPPSSPLLRWKKNPPEAVKKTPFGKVSAASQRVEEEGTRASSPSKVSKLLEAWEKGLVGMDATSPAPSAETRPSRSPLPARRLFSPPEGANASHPTTSRNSLPCKVSSVNAKRCLSPANAKQSFSPTGRRKSTFSEEAKRSRSPDPWCPSGPTAENRRSQSPAEKRQPPPPAAKPQLPPALKAKPTHVSPSPKGNISSRSPVGRKDTPSRTENHSISCPDDTQHSSFLAGNKSSYSVADMRRLYCGGSTTAASTVDTRRPSTLAESRNKSPSSNARSSPSPAVPKCSSPSLDMRYPSPPPDNGWYSSSTDARCPSPGEINCLPPPPDALLLSSSVDNSSPADVGVFPSLVDSRSFSPTATEGRSCSPSPQRNFTAHGPVFSQVYSRLPKPKCPVKKEMQDGVSTRVTESPGATHSPAAVHNPGDAGFQQESQDANTNGLQEQNLGLSRDSLNGTVSRKEGRMLNGDFPKMDAGSLKENNFPDALALQSLRESSPNTLHSIPFSGSLGRNYISSAPSPAFPDARCVFKPVQNAMGSSTVGRSHAQWYNGTMGNSTVVFRAQQQVIVPQPGCSTVYQVGRELVMSGSGNTSQSQREKPYAPSSNTTTALEETWPSWDDLPNAKSPQRVHSSFPKFCIVSTPESQPENGMTHSQNANVRDAQGPRCVPAPSPDRTSNRDAAIAREGADPFSATQRDGSLPSNSASQKPSNLFARSRSEQEQGMPTAGGLITNGPDQESSWIGVGKASLSAKRRNKCPSDTAEEIGIFATSQPTSPGDHKARTQDDELKKEKISGKSPLIFALEQETSPAGSHTSFSWPEPPNDLIRSISQTGEQEPEEAGEMEHFVDTLRNMDSAELRKPSKALSRTPRPSTLGKHTVLPPIDENHIVPKSKVSFPIALDELFSLTEENSEAGKGSKGEELGLAEEDTEEIENPYLTKEEKSWDSSVGRRSSSWESQQYKTEEDSGPPFLGKVQESLANIKASDIAPKTIVNHQPNLIRTNVLSGMSLLSNFVDRKVVEDKPYSRLDNSFLYSKFISPEKAEPKSLTKRKEMSPVIQRKSSQTAPNAHQQVAAPKELPLTALHGGHHFKTPDTSGGSKQIILLRSREAESLTQSEIQEEEHNPVKINKRPSKIILYSEAGFGGQKREIWNDVPDATSWELANTISIQVIRGGWLMYEKPRFHGRKCVLAEGNVEISNPWRMYCKEESEGDNAPFRIGSLKRVVQDFRLPEITFFAEENGEGRKQRFTDSAEDLRTCGQPLKAASIIVHSGLWLVYSKPFFDDDPYVLEPGGYPSLQAWGAKDPSICSMHPIKLGSPVVETPAEPKVLIFERPHFQGHSWEVSRDIYNLRKPENNQDSMMSTAGSLKILGGCWVGYEKEGFRGHQYLLEEGEYCDWTDWAGYNEELLSLRLIRTDFVDPAIVLFEAMDFEDGPSVELSEALPDVELAKYGIMTQSIHVLNGVWVAYEGKNFSGEQYILEKGVYRNCEDWGATSCQIASVQPVLQVGERSLFFISKIQLFSEPDFSGNSMTFKEDQPTLPENFIPHSCRVNGGSWILYDGHQFDGDQHILSEGEYPTLSSMGCAFTTAICSLKKIPIFFSEPSIFLHGLECFEGKEIELNSEVRSLKAEGFNNHVLSVRVKGGIWVLCEHSDFRGRQWVLECTEITNWLTYSGVQHIGSLYPIKQRRVYFRLKNQELKSFLSVPDDVEDMKAGRVLVSEINDQNSCIWYYEEGLMKNQVAPNMSLQVIGAAAKGTKVVLWSESRMPRQTWRIDSSGRICSQMFEDKVLDVKGGRTYDQDHAVLWDSSEERPTQIWDVQVM</sequence>
<keyword evidence="2" id="KW-0677">Repeat</keyword>
<dbReference type="InterPro" id="IPR000772">
    <property type="entry name" value="Ricin_B_lectin"/>
</dbReference>
<feature type="region of interest" description="Disordered" evidence="3">
    <location>
        <begin position="1027"/>
        <end position="1050"/>
    </location>
</feature>
<dbReference type="RefSeq" id="XP_034269430.2">
    <property type="nucleotide sequence ID" value="XM_034413539.2"/>
</dbReference>